<dbReference type="RefSeq" id="WP_093841234.1">
    <property type="nucleotide sequence ID" value="NZ_FOLM01000020.1"/>
</dbReference>
<evidence type="ECO:0000256" key="1">
    <source>
        <dbReference type="SAM" id="MobiDB-lite"/>
    </source>
</evidence>
<dbReference type="AlphaFoldDB" id="A0A1I1TMM3"/>
<dbReference type="Proteomes" id="UP000199207">
    <property type="component" value="Unassembled WGS sequence"/>
</dbReference>
<evidence type="ECO:0000259" key="2">
    <source>
        <dbReference type="Pfam" id="PF13349"/>
    </source>
</evidence>
<gene>
    <name evidence="3" type="ORF">SAMN05421773_12051</name>
</gene>
<evidence type="ECO:0000313" key="3">
    <source>
        <dbReference type="EMBL" id="SFD59926.1"/>
    </source>
</evidence>
<keyword evidence="4" id="KW-1185">Reference proteome</keyword>
<proteinExistence type="predicted"/>
<accession>A0A1I1TMM3</accession>
<feature type="compositionally biased region" description="Low complexity" evidence="1">
    <location>
        <begin position="275"/>
        <end position="290"/>
    </location>
</feature>
<organism evidence="3 4">
    <name type="scientific">Streptomyces aidingensis</name>
    <dbReference type="NCBI Taxonomy" id="910347"/>
    <lineage>
        <taxon>Bacteria</taxon>
        <taxon>Bacillati</taxon>
        <taxon>Actinomycetota</taxon>
        <taxon>Actinomycetes</taxon>
        <taxon>Kitasatosporales</taxon>
        <taxon>Streptomycetaceae</taxon>
        <taxon>Streptomyces</taxon>
    </lineage>
</organism>
<evidence type="ECO:0000313" key="4">
    <source>
        <dbReference type="Proteomes" id="UP000199207"/>
    </source>
</evidence>
<name>A0A1I1TMM3_9ACTN</name>
<dbReference type="STRING" id="910347.SAMN05421773_12051"/>
<dbReference type="InterPro" id="IPR025164">
    <property type="entry name" value="Toastrack_DUF4097"/>
</dbReference>
<sequence>MPDGTSWRIAEPETLDLAEPVTELHVRLINGTVNVVGGPGPAARVEISELTGPPLLVRHSEGRLVVAYEDTPWPGFLKWLDRRGWNRHAVVSVSVPSGVRLTVGVVGASAVISGISGPTTLRGVSGDATLVGLGGPVQAETVSGSLEAQSLAGALRFASVSGDLTLIDGRTAELRSETVSGATTLDLYSAAGPVELKAGTVSGDVAMRLPEGMGAKVDASTAGGAVSSAFGELSVDGGWGGRRLTGTLGNGAGRIRVNTVSGAVALLRRPPDTDPGPADAADAPEAPDTPSFRKDA</sequence>
<feature type="region of interest" description="Disordered" evidence="1">
    <location>
        <begin position="267"/>
        <end position="296"/>
    </location>
</feature>
<dbReference type="Pfam" id="PF13349">
    <property type="entry name" value="DUF4097"/>
    <property type="match status" value="1"/>
</dbReference>
<reference evidence="3 4" key="1">
    <citation type="submission" date="2016-10" db="EMBL/GenBank/DDBJ databases">
        <authorList>
            <person name="de Groot N.N."/>
        </authorList>
    </citation>
    <scope>NUCLEOTIDE SEQUENCE [LARGE SCALE GENOMIC DNA]</scope>
    <source>
        <strain evidence="3 4">CGMCC 4.5739</strain>
    </source>
</reference>
<dbReference type="OrthoDB" id="3367592at2"/>
<feature type="domain" description="DUF4097" evidence="2">
    <location>
        <begin position="120"/>
        <end position="266"/>
    </location>
</feature>
<protein>
    <submittedName>
        <fullName evidence="3">Putative adhesin</fullName>
    </submittedName>
</protein>
<dbReference type="EMBL" id="FOLM01000020">
    <property type="protein sequence ID" value="SFD59926.1"/>
    <property type="molecule type" value="Genomic_DNA"/>
</dbReference>